<keyword evidence="5" id="KW-0547">Nucleotide-binding</keyword>
<keyword evidence="3" id="KW-0597">Phosphoprotein</keyword>
<dbReference type="InterPro" id="IPR036890">
    <property type="entry name" value="HATPase_C_sf"/>
</dbReference>
<evidence type="ECO:0000256" key="3">
    <source>
        <dbReference type="ARBA" id="ARBA00022553"/>
    </source>
</evidence>
<reference evidence="5 6" key="1">
    <citation type="submission" date="2024-12" db="EMBL/GenBank/DDBJ databases">
        <authorList>
            <person name="Lee Y."/>
        </authorList>
    </citation>
    <scope>NUCLEOTIDE SEQUENCE [LARGE SCALE GENOMIC DNA]</scope>
    <source>
        <strain evidence="5 6">03SUJ4</strain>
    </source>
</reference>
<dbReference type="PANTHER" id="PTHR43547:SF2">
    <property type="entry name" value="HYBRID SIGNAL TRANSDUCTION HISTIDINE KINASE C"/>
    <property type="match status" value="1"/>
</dbReference>
<feature type="domain" description="Histidine kinase/HSP90-like ATPase" evidence="4">
    <location>
        <begin position="20"/>
        <end position="76"/>
    </location>
</feature>
<keyword evidence="6" id="KW-1185">Reference proteome</keyword>
<name>A0ABW9KKL8_9BACT</name>
<dbReference type="RefSeq" id="WP_399260544.1">
    <property type="nucleotide sequence ID" value="NZ_BAABBH010000001.1"/>
</dbReference>
<dbReference type="InterPro" id="IPR004358">
    <property type="entry name" value="Sig_transdc_His_kin-like_C"/>
</dbReference>
<proteinExistence type="predicted"/>
<evidence type="ECO:0000259" key="4">
    <source>
        <dbReference type="Pfam" id="PF02518"/>
    </source>
</evidence>
<dbReference type="GO" id="GO:0005524">
    <property type="term" value="F:ATP binding"/>
    <property type="evidence" value="ECO:0007669"/>
    <property type="project" value="UniProtKB-KW"/>
</dbReference>
<keyword evidence="5" id="KW-0067">ATP-binding</keyword>
<evidence type="ECO:0000256" key="2">
    <source>
        <dbReference type="ARBA" id="ARBA00012438"/>
    </source>
</evidence>
<accession>A0ABW9KKL8</accession>
<evidence type="ECO:0000313" key="5">
    <source>
        <dbReference type="EMBL" id="MFN2976078.1"/>
    </source>
</evidence>
<dbReference type="Gene3D" id="3.30.565.10">
    <property type="entry name" value="Histidine kinase-like ATPase, C-terminal domain"/>
    <property type="match status" value="1"/>
</dbReference>
<protein>
    <recommendedName>
        <fullName evidence="2">histidine kinase</fullName>
        <ecNumber evidence="2">2.7.13.3</ecNumber>
    </recommendedName>
</protein>
<evidence type="ECO:0000256" key="1">
    <source>
        <dbReference type="ARBA" id="ARBA00000085"/>
    </source>
</evidence>
<dbReference type="InterPro" id="IPR003594">
    <property type="entry name" value="HATPase_dom"/>
</dbReference>
<comment type="catalytic activity">
    <reaction evidence="1">
        <text>ATP + protein L-histidine = ADP + protein N-phospho-L-histidine.</text>
        <dbReference type="EC" id="2.7.13.3"/>
    </reaction>
</comment>
<sequence length="78" mass="8693">MAISLRRLRRAEDSLRSQHTVFDRFYRGSEQPRENASGAGLGLAVSRLVVERSGGRIYFDKNTSSGARCVVQLPLARV</sequence>
<dbReference type="Proteomes" id="UP001634747">
    <property type="component" value="Unassembled WGS sequence"/>
</dbReference>
<comment type="caution">
    <text evidence="5">The sequence shown here is derived from an EMBL/GenBank/DDBJ whole genome shotgun (WGS) entry which is preliminary data.</text>
</comment>
<dbReference type="Pfam" id="PF02518">
    <property type="entry name" value="HATPase_c"/>
    <property type="match status" value="1"/>
</dbReference>
<dbReference type="EC" id="2.7.13.3" evidence="2"/>
<dbReference type="PANTHER" id="PTHR43547">
    <property type="entry name" value="TWO-COMPONENT HISTIDINE KINASE"/>
    <property type="match status" value="1"/>
</dbReference>
<dbReference type="PRINTS" id="PR00344">
    <property type="entry name" value="BCTRLSENSOR"/>
</dbReference>
<dbReference type="SUPFAM" id="SSF55874">
    <property type="entry name" value="ATPase domain of HSP90 chaperone/DNA topoisomerase II/histidine kinase"/>
    <property type="match status" value="1"/>
</dbReference>
<gene>
    <name evidence="5" type="ORF">ACK2TP_09910</name>
</gene>
<organism evidence="5 6">
    <name type="scientific">Terriglobus aquaticus</name>
    <dbReference type="NCBI Taxonomy" id="940139"/>
    <lineage>
        <taxon>Bacteria</taxon>
        <taxon>Pseudomonadati</taxon>
        <taxon>Acidobacteriota</taxon>
        <taxon>Terriglobia</taxon>
        <taxon>Terriglobales</taxon>
        <taxon>Acidobacteriaceae</taxon>
        <taxon>Terriglobus</taxon>
    </lineage>
</organism>
<evidence type="ECO:0000313" key="6">
    <source>
        <dbReference type="Proteomes" id="UP001634747"/>
    </source>
</evidence>
<dbReference type="EMBL" id="JBJYXY010000001">
    <property type="protein sequence ID" value="MFN2976078.1"/>
    <property type="molecule type" value="Genomic_DNA"/>
</dbReference>